<keyword evidence="1" id="KW-0812">Transmembrane</keyword>
<keyword evidence="3" id="KW-1185">Reference proteome</keyword>
<name>A0A7W4W7P1_9GAMM</name>
<organism evidence="2 3">
    <name type="scientific">Litorivivens lipolytica</name>
    <dbReference type="NCBI Taxonomy" id="1524264"/>
    <lineage>
        <taxon>Bacteria</taxon>
        <taxon>Pseudomonadati</taxon>
        <taxon>Pseudomonadota</taxon>
        <taxon>Gammaproteobacteria</taxon>
        <taxon>Litorivivens</taxon>
    </lineage>
</organism>
<comment type="caution">
    <text evidence="2">The sequence shown here is derived from an EMBL/GenBank/DDBJ whole genome shotgun (WGS) entry which is preliminary data.</text>
</comment>
<feature type="transmembrane region" description="Helical" evidence="1">
    <location>
        <begin position="44"/>
        <end position="69"/>
    </location>
</feature>
<sequence>MKNDSALRDSITAICVSALVVLFLAIPPFAAAIAAVVAVQDGNMTMAVGLLFPVVVGGGFAVWMIPAFIKDQRQAAKIRAMRREELP</sequence>
<keyword evidence="1" id="KW-0472">Membrane</keyword>
<gene>
    <name evidence="2" type="ORF">FHR99_003241</name>
</gene>
<dbReference type="RefSeq" id="WP_183411756.1">
    <property type="nucleotide sequence ID" value="NZ_JACHWY010000004.1"/>
</dbReference>
<accession>A0A7W4W7P1</accession>
<evidence type="ECO:0000256" key="1">
    <source>
        <dbReference type="SAM" id="Phobius"/>
    </source>
</evidence>
<dbReference type="Proteomes" id="UP000537130">
    <property type="component" value="Unassembled WGS sequence"/>
</dbReference>
<dbReference type="AlphaFoldDB" id="A0A7W4W7P1"/>
<proteinExistence type="predicted"/>
<protein>
    <submittedName>
        <fullName evidence="2">Uncharacterized protein</fullName>
    </submittedName>
</protein>
<evidence type="ECO:0000313" key="3">
    <source>
        <dbReference type="Proteomes" id="UP000537130"/>
    </source>
</evidence>
<evidence type="ECO:0000313" key="2">
    <source>
        <dbReference type="EMBL" id="MBB3048967.1"/>
    </source>
</evidence>
<dbReference type="EMBL" id="JACHWY010000004">
    <property type="protein sequence ID" value="MBB3048967.1"/>
    <property type="molecule type" value="Genomic_DNA"/>
</dbReference>
<keyword evidence="1" id="KW-1133">Transmembrane helix</keyword>
<reference evidence="2 3" key="1">
    <citation type="submission" date="2020-08" db="EMBL/GenBank/DDBJ databases">
        <title>Genomic Encyclopedia of Type Strains, Phase III (KMG-III): the genomes of soil and plant-associated and newly described type strains.</title>
        <authorList>
            <person name="Whitman W."/>
        </authorList>
    </citation>
    <scope>NUCLEOTIDE SEQUENCE [LARGE SCALE GENOMIC DNA]</scope>
    <source>
        <strain evidence="2 3">CECT 8654</strain>
    </source>
</reference>